<reference evidence="3 4" key="1">
    <citation type="submission" date="2024-02" db="EMBL/GenBank/DDBJ databases">
        <title>A draft genome for the cacao thread blight pathogen Marasmius crinis-equi.</title>
        <authorList>
            <person name="Cohen S.P."/>
            <person name="Baruah I.K."/>
            <person name="Amoako-Attah I."/>
            <person name="Bukari Y."/>
            <person name="Meinhardt L.W."/>
            <person name="Bailey B.A."/>
        </authorList>
    </citation>
    <scope>NUCLEOTIDE SEQUENCE [LARGE SCALE GENOMIC DNA]</scope>
    <source>
        <strain evidence="3 4">GH-76</strain>
    </source>
</reference>
<evidence type="ECO:0000313" key="3">
    <source>
        <dbReference type="EMBL" id="KAL0565093.1"/>
    </source>
</evidence>
<sequence length="835" mass="93493">MSSANVAASSSRSAEDDGRRSRDMLQFLDLEAEVDYDDEGDDDDDSIALAGFIADDDDQEYGSRFSHQAFHSRMQQEDAMANDAREGPTPGRARTNPIQPENNDLQIGPTPSLWLVRCHAGKEFDVIHYAIMHATTTQTYAISSLHYRKDGEGYLYLETADPLTASGILEKCAFVRHSLHSSYGSVDMKRLDDQNETIRSLRFAPEPIECGTWVRLNNPTFGRPKPRPKPKPSKLIDPHDYVPPPEPVQKRSYYHNALALVLDTSASTDGNLSVLVVPRVDETLTDLGFSIPPEFKLGSQIAFSPEFLKEFETLSPKMESKGIRVDSGLRLATVERKAVVRDSDAQSWRDLTLFAKSGHPSVLQSFPRVREWQFEEGEQAISWDGEVEGKIHSVKESGVELLVRRRGNYLVSGEIAPVGWAVLKKWKIGTCVQHQSGKEGFVIGGKRDLVYFWKGQSAESCVPCAAHRNSLRKADPSSFEAVLVKRRESMTQEGLRLSNMSPDYINRALAKMSQEQGYNPHLLTPEQVDASLEATRVFQSPWKYWNVIVFKGIHRGTYHVMDVLTSQETKSGLKLVVRTDIINSTQAPMAIDYDYVVDAELLLPLHLIKLPQPTMAPPPDYVHPGLEALQKHRSALGAQRMLTPTPPPERTRGATLTPEGPVDTEENSVWNPEAPEPLATPRPLPSVGDLNHSSQHEFYELQSRDANHVKFQVKLDGTIAEFRNRKYTPSPKSSWLSIFFRDVNGIRRLAIDWNNIKGLIPHDMGEFKGMVVKKVAGVGTTMHVVPVNALTGKVPDNSQPFAVNSQEFCVVRLKEDAQKELQMWKYKPQPPSPSS</sequence>
<name>A0ABR3EQC8_9AGAR</name>
<dbReference type="Gene3D" id="3.30.70.940">
    <property type="entry name" value="NusG, N-terminal domain"/>
    <property type="match status" value="1"/>
</dbReference>
<feature type="region of interest" description="Disordered" evidence="1">
    <location>
        <begin position="1"/>
        <end position="22"/>
    </location>
</feature>
<proteinExistence type="predicted"/>
<keyword evidence="4" id="KW-1185">Reference proteome</keyword>
<dbReference type="EMBL" id="JBAHYK010002424">
    <property type="protein sequence ID" value="KAL0565093.1"/>
    <property type="molecule type" value="Genomic_DNA"/>
</dbReference>
<feature type="region of interest" description="Disordered" evidence="1">
    <location>
        <begin position="641"/>
        <end position="675"/>
    </location>
</feature>
<accession>A0ABR3EQC8</accession>
<feature type="compositionally biased region" description="Polar residues" evidence="1">
    <location>
        <begin position="96"/>
        <end position="105"/>
    </location>
</feature>
<feature type="compositionally biased region" description="Low complexity" evidence="1">
    <location>
        <begin position="1"/>
        <end position="12"/>
    </location>
</feature>
<feature type="compositionally biased region" description="Basic and acidic residues" evidence="1">
    <location>
        <begin position="13"/>
        <end position="22"/>
    </location>
</feature>
<evidence type="ECO:0000259" key="2">
    <source>
        <dbReference type="Pfam" id="PF03439"/>
    </source>
</evidence>
<dbReference type="InterPro" id="IPR036735">
    <property type="entry name" value="NGN_dom_sf"/>
</dbReference>
<feature type="region of interest" description="Disordered" evidence="1">
    <location>
        <begin position="73"/>
        <end position="106"/>
    </location>
</feature>
<organism evidence="3 4">
    <name type="scientific">Marasmius crinis-equi</name>
    <dbReference type="NCBI Taxonomy" id="585013"/>
    <lineage>
        <taxon>Eukaryota</taxon>
        <taxon>Fungi</taxon>
        <taxon>Dikarya</taxon>
        <taxon>Basidiomycota</taxon>
        <taxon>Agaricomycotina</taxon>
        <taxon>Agaricomycetes</taxon>
        <taxon>Agaricomycetidae</taxon>
        <taxon>Agaricales</taxon>
        <taxon>Marasmiineae</taxon>
        <taxon>Marasmiaceae</taxon>
        <taxon>Marasmius</taxon>
    </lineage>
</organism>
<gene>
    <name evidence="3" type="ORF">V5O48_016939</name>
</gene>
<feature type="domain" description="NGN" evidence="2">
    <location>
        <begin position="112"/>
        <end position="179"/>
    </location>
</feature>
<comment type="caution">
    <text evidence="3">The sequence shown here is derived from an EMBL/GenBank/DDBJ whole genome shotgun (WGS) entry which is preliminary data.</text>
</comment>
<feature type="region of interest" description="Disordered" evidence="1">
    <location>
        <begin position="219"/>
        <end position="242"/>
    </location>
</feature>
<evidence type="ECO:0000313" key="4">
    <source>
        <dbReference type="Proteomes" id="UP001465976"/>
    </source>
</evidence>
<dbReference type="InterPro" id="IPR005100">
    <property type="entry name" value="NGN-domain"/>
</dbReference>
<dbReference type="Pfam" id="PF03439">
    <property type="entry name" value="Spt5-NGN"/>
    <property type="match status" value="1"/>
</dbReference>
<dbReference type="Proteomes" id="UP001465976">
    <property type="component" value="Unassembled WGS sequence"/>
</dbReference>
<protein>
    <recommendedName>
        <fullName evidence="2">NGN domain-containing protein</fullName>
    </recommendedName>
</protein>
<evidence type="ECO:0000256" key="1">
    <source>
        <dbReference type="SAM" id="MobiDB-lite"/>
    </source>
</evidence>